<sequence>MGDVDQVQDAGSPHSGGYAETEADSSPRRPPQLKPEDSFGSTFYGELNEFSLDSQEQAEIIDLTNAEGATPQDETETKTEEEAEEETEPPVILSFKRKPPPQPVAPDQIPKAIPPSYWSHTLYHGPEGQDVIVDYCRTFEQSEKIAKHFLTEPVLGLDMEWSPYASPYDGIKMNASVLQLASEERIAIFHLALHEGKTAAEIFPPALKQIIESAEILKTGVNINSADGGRLRTYLNLQPKGLFELSHLYNLLSNNRTAGGYIMRKLKSMSDQVEAKLGLPLLKDSVRTSRWDRPLNQSQISYAATDAYAGFMLFHVMNEQRKVMKPAPPRPEFAELGLPIVGIPEEADADDPSEDSKAGSDSKTRKKAVTHPVDELQGPSLVLQVKGVGDQTIRNFGETCLSTIRDAPYSAEASLEGIDDVPDDVIIDEPIISAPKQKKQRNASNVDDSSKPLFNALCAKRREIAAERSIPSWQFYRIANNGVLKDIAEKRPTSLKELREINGVGDYLARQYGETWLSVIRDFDSVESSEKQTSEEEMSDDEALNITPDNLPSGAEGCLAGERIVFTGILDCLGRTAAQELATICGAEVLMGPDSETTLVVTGRNVSESKLQAITDYNLQTISEEKFLGLIRTRSAEALSTGRAADTGSTTQHLTRPPLPSLADLMVEHKPSDADELSPADRPFFNALKALRTQLSSLSKLKAETICSDSTLHAIALAKPRTRANLVLIPGARALDNTAQRHNKNMDNFLEKHNRSFSAPASNRGPSNDSISDGSEQTDKEDAFETTEPATSRVSSKPAQKWVYGEFPTPPPAISKKRKF</sequence>
<comment type="caution">
    <text evidence="1">The sequence shown here is derived from an EMBL/GenBank/DDBJ whole genome shotgun (WGS) entry which is preliminary data.</text>
</comment>
<gene>
    <name evidence="1" type="primary">g6492</name>
    <name evidence="1" type="ORF">NpPPO83_00006492</name>
</gene>
<keyword evidence="2" id="KW-1185">Reference proteome</keyword>
<protein>
    <submittedName>
        <fullName evidence="1">BRCT domain-containing protein</fullName>
    </submittedName>
</protein>
<evidence type="ECO:0000313" key="2">
    <source>
        <dbReference type="Proteomes" id="UP001165186"/>
    </source>
</evidence>
<accession>A0ACB5SEC0</accession>
<evidence type="ECO:0000313" key="1">
    <source>
        <dbReference type="EMBL" id="GME36750.1"/>
    </source>
</evidence>
<reference evidence="1" key="1">
    <citation type="submission" date="2024-09" db="EMBL/GenBank/DDBJ databases">
        <title>Draft Genome Sequences of Neofusicoccum parvum.</title>
        <authorList>
            <person name="Ashida A."/>
            <person name="Camagna M."/>
            <person name="Tanaka A."/>
            <person name="Takemoto D."/>
        </authorList>
    </citation>
    <scope>NUCLEOTIDE SEQUENCE</scope>
    <source>
        <strain evidence="1">PPO83</strain>
    </source>
</reference>
<proteinExistence type="predicted"/>
<organism evidence="1 2">
    <name type="scientific">Neofusicoccum parvum</name>
    <dbReference type="NCBI Taxonomy" id="310453"/>
    <lineage>
        <taxon>Eukaryota</taxon>
        <taxon>Fungi</taxon>
        <taxon>Dikarya</taxon>
        <taxon>Ascomycota</taxon>
        <taxon>Pezizomycotina</taxon>
        <taxon>Dothideomycetes</taxon>
        <taxon>Dothideomycetes incertae sedis</taxon>
        <taxon>Botryosphaeriales</taxon>
        <taxon>Botryosphaeriaceae</taxon>
        <taxon>Neofusicoccum</taxon>
    </lineage>
</organism>
<dbReference type="Proteomes" id="UP001165186">
    <property type="component" value="Unassembled WGS sequence"/>
</dbReference>
<dbReference type="EMBL" id="BSXG01000076">
    <property type="protein sequence ID" value="GME36750.1"/>
    <property type="molecule type" value="Genomic_DNA"/>
</dbReference>
<name>A0ACB5SEC0_9PEZI</name>